<comment type="caution">
    <text evidence="2">The sequence shown here is derived from an EMBL/GenBank/DDBJ whole genome shotgun (WGS) entry which is preliminary data.</text>
</comment>
<gene>
    <name evidence="2" type="ORF">CY0110_05592</name>
</gene>
<dbReference type="AlphaFoldDB" id="A3IQ78"/>
<dbReference type="EMBL" id="AAXW01000014">
    <property type="protein sequence ID" value="EAZ91418.1"/>
    <property type="molecule type" value="Genomic_DNA"/>
</dbReference>
<proteinExistence type="predicted"/>
<keyword evidence="3" id="KW-1185">Reference proteome</keyword>
<reference evidence="2 3" key="1">
    <citation type="submission" date="2007-03" db="EMBL/GenBank/DDBJ databases">
        <authorList>
            <person name="Stal L."/>
            <person name="Ferriera S."/>
            <person name="Johnson J."/>
            <person name="Kravitz S."/>
            <person name="Beeson K."/>
            <person name="Sutton G."/>
            <person name="Rogers Y.-H."/>
            <person name="Friedman R."/>
            <person name="Frazier M."/>
            <person name="Venter J.C."/>
        </authorList>
    </citation>
    <scope>NUCLEOTIDE SEQUENCE [LARGE SCALE GENOMIC DNA]</scope>
    <source>
        <strain evidence="2 3">CCY0110</strain>
    </source>
</reference>
<evidence type="ECO:0000256" key="1">
    <source>
        <dbReference type="SAM" id="SignalP"/>
    </source>
</evidence>
<dbReference type="RefSeq" id="WP_008275543.1">
    <property type="nucleotide sequence ID" value="NZ_AAXW01000014.1"/>
</dbReference>
<feature type="chain" id="PRO_5002653215" evidence="1">
    <location>
        <begin position="26"/>
        <end position="147"/>
    </location>
</feature>
<accession>A3IQ78</accession>
<keyword evidence="1" id="KW-0732">Signal</keyword>
<dbReference type="eggNOG" id="ENOG50320Q9">
    <property type="taxonomic scope" value="Bacteria"/>
</dbReference>
<name>A3IQ78_9CHRO</name>
<dbReference type="Proteomes" id="UP000003781">
    <property type="component" value="Unassembled WGS sequence"/>
</dbReference>
<dbReference type="OrthoDB" id="423496at2"/>
<organism evidence="2 3">
    <name type="scientific">Crocosphaera chwakensis CCY0110</name>
    <dbReference type="NCBI Taxonomy" id="391612"/>
    <lineage>
        <taxon>Bacteria</taxon>
        <taxon>Bacillati</taxon>
        <taxon>Cyanobacteriota</taxon>
        <taxon>Cyanophyceae</taxon>
        <taxon>Oscillatoriophycideae</taxon>
        <taxon>Chroococcales</taxon>
        <taxon>Aphanothecaceae</taxon>
        <taxon>Crocosphaera</taxon>
        <taxon>Crocosphaera chwakensis</taxon>
    </lineage>
</organism>
<protein>
    <submittedName>
        <fullName evidence="2">Uncharacterized protein</fullName>
    </submittedName>
</protein>
<evidence type="ECO:0000313" key="2">
    <source>
        <dbReference type="EMBL" id="EAZ91418.1"/>
    </source>
</evidence>
<sequence length="147" mass="16660">MIKIKGAIFTLTCISLLNLSLNLFAQTIDDPQIKNIDDLSNDSAQMMTWTCNNQDDNIVVEAKDDQIWSSIIESKNWNCQENLSDIPTDALQFTCEPTEDGSISLLTITWLSGKDENKQMGQWIHQFAEEYNMMCSMAKVGLLDNDE</sequence>
<evidence type="ECO:0000313" key="3">
    <source>
        <dbReference type="Proteomes" id="UP000003781"/>
    </source>
</evidence>
<feature type="signal peptide" evidence="1">
    <location>
        <begin position="1"/>
        <end position="25"/>
    </location>
</feature>